<name>A0ABQ1RPK3_9BURK</name>
<accession>A0ABQ1RPK3</accession>
<reference evidence="2" key="1">
    <citation type="journal article" date="2019" name="Int. J. Syst. Evol. Microbiol.">
        <title>The Global Catalogue of Microorganisms (GCM) 10K type strain sequencing project: providing services to taxonomists for standard genome sequencing and annotation.</title>
        <authorList>
            <consortium name="The Broad Institute Genomics Platform"/>
            <consortium name="The Broad Institute Genome Sequencing Center for Infectious Disease"/>
            <person name="Wu L."/>
            <person name="Ma J."/>
        </authorList>
    </citation>
    <scope>NUCLEOTIDE SEQUENCE [LARGE SCALE GENOMIC DNA]</scope>
    <source>
        <strain evidence="2">CGMCC 1.11013</strain>
    </source>
</reference>
<keyword evidence="2" id="KW-1185">Reference proteome</keyword>
<dbReference type="EMBL" id="BMEG01000004">
    <property type="protein sequence ID" value="GGD74010.1"/>
    <property type="molecule type" value="Genomic_DNA"/>
</dbReference>
<sequence length="63" mass="7150">MTIMRFPEVEVVRIGTCYELIVDAVRREYGIELPADRGRHILPSGYLKEFELAKNADSSISGH</sequence>
<comment type="caution">
    <text evidence="1">The sequence shown here is derived from an EMBL/GenBank/DDBJ whole genome shotgun (WGS) entry which is preliminary data.</text>
</comment>
<dbReference type="RefSeq" id="WP_174447213.1">
    <property type="nucleotide sequence ID" value="NZ_BMEG01000004.1"/>
</dbReference>
<gene>
    <name evidence="1" type="ORF">GCM10010985_30580</name>
</gene>
<proteinExistence type="predicted"/>
<protein>
    <submittedName>
        <fullName evidence="1">Uncharacterized protein</fullName>
    </submittedName>
</protein>
<evidence type="ECO:0000313" key="1">
    <source>
        <dbReference type="EMBL" id="GGD74010.1"/>
    </source>
</evidence>
<evidence type="ECO:0000313" key="2">
    <source>
        <dbReference type="Proteomes" id="UP000597138"/>
    </source>
</evidence>
<organism evidence="1 2">
    <name type="scientific">Caballeronia grimmiae</name>
    <dbReference type="NCBI Taxonomy" id="1071679"/>
    <lineage>
        <taxon>Bacteria</taxon>
        <taxon>Pseudomonadati</taxon>
        <taxon>Pseudomonadota</taxon>
        <taxon>Betaproteobacteria</taxon>
        <taxon>Burkholderiales</taxon>
        <taxon>Burkholderiaceae</taxon>
        <taxon>Caballeronia</taxon>
    </lineage>
</organism>
<dbReference type="Proteomes" id="UP000597138">
    <property type="component" value="Unassembled WGS sequence"/>
</dbReference>